<sequence>MRFVVGSHGYLLTSFDQEWLQANKLQEYASAVYEKSHALGNCWGFVDGTVRAICRPEKNQKTVYNGHKRVHALKYQSVIAANGLIANLFGPIGKPYGLYEIYLGEHVSVLQGCGLGGGSLINANVGLDAEPAVYHKPDWPEAFMSDVENMLKTDRKHVTDMLKPTPYPDSYPALDKIERMQEGFAAFDIEDLDKHFYKTPIYVTFEDKERNHVGVPQPKCTACGNCCGGCNVGAKNTLNMNYIAEAKVYGAEIYTKIEVMSIARESNSNEWLVHYKHLVKGWFEVAEQTIRAGHVILGAGALGSTKILLRSKERGLNISRTIGTRFSTNGDMPAFSYDGTRETNSIGVKTKDLIGPDKKVAPGPCITTVMDLRRQGGKLVDNFVIEDGTPPSSVGLVYSIGLTVAAKKGLDITHKAMKKSLAFLCMSHDDASGKITYHTKTDDISVSYKDVGYEPNFKIVNEATRKVTEKLGGTFVNPLWSEHLGKSVITVHPLGGCPMAESGKTGVVNHAGQIFEGKDCSCDWCVSI</sequence>
<dbReference type="AlphaFoldDB" id="A0A6S7IWR6"/>
<evidence type="ECO:0000256" key="3">
    <source>
        <dbReference type="ARBA" id="ARBA00022827"/>
    </source>
</evidence>
<keyword evidence="3" id="KW-0274">FAD</keyword>
<dbReference type="Proteomes" id="UP001152795">
    <property type="component" value="Unassembled WGS sequence"/>
</dbReference>
<keyword evidence="2" id="KW-0285">Flavoprotein</keyword>
<evidence type="ECO:0000259" key="5">
    <source>
        <dbReference type="Pfam" id="PF00732"/>
    </source>
</evidence>
<dbReference type="InterPro" id="IPR052542">
    <property type="entry name" value="Cholesterol_Oxidase"/>
</dbReference>
<proteinExistence type="predicted"/>
<evidence type="ECO:0000313" key="7">
    <source>
        <dbReference type="Proteomes" id="UP001152795"/>
    </source>
</evidence>
<comment type="cofactor">
    <cofactor evidence="1">
        <name>FAD</name>
        <dbReference type="ChEBI" id="CHEBI:57692"/>
    </cofactor>
</comment>
<feature type="domain" description="Glucose-methanol-choline oxidoreductase N-terminal" evidence="5">
    <location>
        <begin position="218"/>
        <end position="311"/>
    </location>
</feature>
<dbReference type="PANTHER" id="PTHR47470">
    <property type="entry name" value="CHOLESTEROL OXIDASE"/>
    <property type="match status" value="1"/>
</dbReference>
<dbReference type="PANTHER" id="PTHR47470:SF1">
    <property type="entry name" value="FAD-DEPENDENT OXIDOREDUCTASE 2 FAD BINDING DOMAIN-CONTAINING PROTEIN"/>
    <property type="match status" value="1"/>
</dbReference>
<evidence type="ECO:0000313" key="6">
    <source>
        <dbReference type="EMBL" id="CAB4009921.1"/>
    </source>
</evidence>
<reference evidence="6" key="1">
    <citation type="submission" date="2020-04" db="EMBL/GenBank/DDBJ databases">
        <authorList>
            <person name="Alioto T."/>
            <person name="Alioto T."/>
            <person name="Gomez Garrido J."/>
        </authorList>
    </citation>
    <scope>NUCLEOTIDE SEQUENCE</scope>
    <source>
        <strain evidence="6">A484AB</strain>
    </source>
</reference>
<dbReference type="EMBL" id="CACRXK020006616">
    <property type="protein sequence ID" value="CAB4009921.1"/>
    <property type="molecule type" value="Genomic_DNA"/>
</dbReference>
<protein>
    <submittedName>
        <fullName evidence="6">GMC family oxidoreductase</fullName>
    </submittedName>
</protein>
<organism evidence="6 7">
    <name type="scientific">Paramuricea clavata</name>
    <name type="common">Red gorgonian</name>
    <name type="synonym">Violescent sea-whip</name>
    <dbReference type="NCBI Taxonomy" id="317549"/>
    <lineage>
        <taxon>Eukaryota</taxon>
        <taxon>Metazoa</taxon>
        <taxon>Cnidaria</taxon>
        <taxon>Anthozoa</taxon>
        <taxon>Octocorallia</taxon>
        <taxon>Malacalcyonacea</taxon>
        <taxon>Plexauridae</taxon>
        <taxon>Paramuricea</taxon>
    </lineage>
</organism>
<dbReference type="InterPro" id="IPR036188">
    <property type="entry name" value="FAD/NAD-bd_sf"/>
</dbReference>
<dbReference type="Pfam" id="PF00732">
    <property type="entry name" value="GMC_oxred_N"/>
    <property type="match status" value="1"/>
</dbReference>
<name>A0A6S7IWR6_PARCT</name>
<gene>
    <name evidence="6" type="ORF">PACLA_8A022056</name>
</gene>
<evidence type="ECO:0000256" key="4">
    <source>
        <dbReference type="ARBA" id="ARBA00023002"/>
    </source>
</evidence>
<dbReference type="OrthoDB" id="9974421at2759"/>
<comment type="caution">
    <text evidence="6">The sequence shown here is derived from an EMBL/GenBank/DDBJ whole genome shotgun (WGS) entry which is preliminary data.</text>
</comment>
<accession>A0A6S7IWR6</accession>
<keyword evidence="4" id="KW-0560">Oxidoreductase</keyword>
<dbReference type="Gene3D" id="3.50.50.60">
    <property type="entry name" value="FAD/NAD(P)-binding domain"/>
    <property type="match status" value="2"/>
</dbReference>
<keyword evidence="7" id="KW-1185">Reference proteome</keyword>
<dbReference type="SUPFAM" id="SSF51905">
    <property type="entry name" value="FAD/NAD(P)-binding domain"/>
    <property type="match status" value="1"/>
</dbReference>
<evidence type="ECO:0000256" key="2">
    <source>
        <dbReference type="ARBA" id="ARBA00022630"/>
    </source>
</evidence>
<evidence type="ECO:0000256" key="1">
    <source>
        <dbReference type="ARBA" id="ARBA00001974"/>
    </source>
</evidence>
<dbReference type="GO" id="GO:0050660">
    <property type="term" value="F:flavin adenine dinucleotide binding"/>
    <property type="evidence" value="ECO:0007669"/>
    <property type="project" value="InterPro"/>
</dbReference>
<dbReference type="InterPro" id="IPR000172">
    <property type="entry name" value="GMC_OxRdtase_N"/>
</dbReference>
<dbReference type="GO" id="GO:0016614">
    <property type="term" value="F:oxidoreductase activity, acting on CH-OH group of donors"/>
    <property type="evidence" value="ECO:0007669"/>
    <property type="project" value="InterPro"/>
</dbReference>